<accession>A0A0A0M4T6</accession>
<dbReference type="OrthoDB" id="5976216at2"/>
<comment type="caution">
    <text evidence="2">The sequence shown here is derived from an EMBL/GenBank/DDBJ whole genome shotgun (WGS) entry which is preliminary data.</text>
</comment>
<keyword evidence="3" id="KW-1185">Reference proteome</keyword>
<name>A0A0A0M4T6_9GAMM</name>
<gene>
    <name evidence="2" type="ORF">N791_04925</name>
</gene>
<evidence type="ECO:0000313" key="3">
    <source>
        <dbReference type="Proteomes" id="UP000030003"/>
    </source>
</evidence>
<feature type="region of interest" description="Disordered" evidence="1">
    <location>
        <begin position="1"/>
        <end position="65"/>
    </location>
</feature>
<sequence length="65" mass="6968">MTAIDDRKTSPPAPDPRPGENPGYADNNPRDLEDADISRPEPRDERPETGGPRRGGEDSPGAADD</sequence>
<evidence type="ECO:0000256" key="1">
    <source>
        <dbReference type="SAM" id="MobiDB-lite"/>
    </source>
</evidence>
<dbReference type="Proteomes" id="UP000030003">
    <property type="component" value="Unassembled WGS sequence"/>
</dbReference>
<reference evidence="2 3" key="1">
    <citation type="submission" date="2013-08" db="EMBL/GenBank/DDBJ databases">
        <title>Genomic analysis of Lysobacter defluvii.</title>
        <authorList>
            <person name="Wang Q."/>
            <person name="Wang G."/>
        </authorList>
    </citation>
    <scope>NUCLEOTIDE SEQUENCE [LARGE SCALE GENOMIC DNA]</scope>
    <source>
        <strain evidence="2 3">IMMIB APB-9</strain>
    </source>
</reference>
<dbReference type="EMBL" id="AVBH01000130">
    <property type="protein sequence ID" value="KGO98110.1"/>
    <property type="molecule type" value="Genomic_DNA"/>
</dbReference>
<organism evidence="2 3">
    <name type="scientific">Lysobacter defluvii IMMIB APB-9 = DSM 18482</name>
    <dbReference type="NCBI Taxonomy" id="1385515"/>
    <lineage>
        <taxon>Bacteria</taxon>
        <taxon>Pseudomonadati</taxon>
        <taxon>Pseudomonadota</taxon>
        <taxon>Gammaproteobacteria</taxon>
        <taxon>Lysobacterales</taxon>
        <taxon>Lysobacteraceae</taxon>
        <taxon>Novilysobacter</taxon>
    </lineage>
</organism>
<dbReference type="AlphaFoldDB" id="A0A0A0M4T6"/>
<dbReference type="RefSeq" id="WP_027069109.1">
    <property type="nucleotide sequence ID" value="NZ_AUHT01000005.1"/>
</dbReference>
<feature type="compositionally biased region" description="Basic and acidic residues" evidence="1">
    <location>
        <begin position="28"/>
        <end position="48"/>
    </location>
</feature>
<evidence type="ECO:0000313" key="2">
    <source>
        <dbReference type="EMBL" id="KGO98110.1"/>
    </source>
</evidence>
<protein>
    <submittedName>
        <fullName evidence="2">Uncharacterized protein</fullName>
    </submittedName>
</protein>
<dbReference type="STRING" id="1385515.GCA_000423325_00603"/>
<proteinExistence type="predicted"/>